<proteinExistence type="predicted"/>
<organism evidence="3 4">
    <name type="scientific">Meganyctiphanes norvegica</name>
    <name type="common">Northern krill</name>
    <name type="synonym">Thysanopoda norvegica</name>
    <dbReference type="NCBI Taxonomy" id="48144"/>
    <lineage>
        <taxon>Eukaryota</taxon>
        <taxon>Metazoa</taxon>
        <taxon>Ecdysozoa</taxon>
        <taxon>Arthropoda</taxon>
        <taxon>Crustacea</taxon>
        <taxon>Multicrustacea</taxon>
        <taxon>Malacostraca</taxon>
        <taxon>Eumalacostraca</taxon>
        <taxon>Eucarida</taxon>
        <taxon>Euphausiacea</taxon>
        <taxon>Euphausiidae</taxon>
        <taxon>Meganyctiphanes</taxon>
    </lineage>
</organism>
<reference evidence="3 4" key="1">
    <citation type="submission" date="2024-05" db="EMBL/GenBank/DDBJ databases">
        <authorList>
            <person name="Wallberg A."/>
        </authorList>
    </citation>
    <scope>NUCLEOTIDE SEQUENCE [LARGE SCALE GENOMIC DNA]</scope>
</reference>
<dbReference type="PANTHER" id="PTHR24260:SF136">
    <property type="entry name" value="GH08193P-RELATED"/>
    <property type="match status" value="1"/>
</dbReference>
<dbReference type="Pfam" id="PF00089">
    <property type="entry name" value="Trypsin"/>
    <property type="match status" value="1"/>
</dbReference>
<dbReference type="GO" id="GO:0006508">
    <property type="term" value="P:proteolysis"/>
    <property type="evidence" value="ECO:0007669"/>
    <property type="project" value="InterPro"/>
</dbReference>
<dbReference type="Gene3D" id="2.40.10.10">
    <property type="entry name" value="Trypsin-like serine proteases"/>
    <property type="match status" value="1"/>
</dbReference>
<name>A0AAV2QE21_MEGNR</name>
<dbReference type="InterPro" id="IPR043504">
    <property type="entry name" value="Peptidase_S1_PA_chymotrypsin"/>
</dbReference>
<comment type="caution">
    <text evidence="3">The sequence shown here is derived from an EMBL/GenBank/DDBJ whole genome shotgun (WGS) entry which is preliminary data.</text>
</comment>
<dbReference type="Proteomes" id="UP001497623">
    <property type="component" value="Unassembled WGS sequence"/>
</dbReference>
<evidence type="ECO:0000256" key="1">
    <source>
        <dbReference type="SAM" id="MobiDB-lite"/>
    </source>
</evidence>
<dbReference type="AlphaFoldDB" id="A0AAV2QE21"/>
<dbReference type="InterPro" id="IPR009003">
    <property type="entry name" value="Peptidase_S1_PA"/>
</dbReference>
<dbReference type="SUPFAM" id="SSF50494">
    <property type="entry name" value="Trypsin-like serine proteases"/>
    <property type="match status" value="1"/>
</dbReference>
<feature type="region of interest" description="Disordered" evidence="1">
    <location>
        <begin position="87"/>
        <end position="106"/>
    </location>
</feature>
<protein>
    <recommendedName>
        <fullName evidence="2">Peptidase S1 domain-containing protein</fullName>
    </recommendedName>
</protein>
<dbReference type="InterPro" id="IPR018114">
    <property type="entry name" value="TRYPSIN_HIS"/>
</dbReference>
<evidence type="ECO:0000313" key="4">
    <source>
        <dbReference type="Proteomes" id="UP001497623"/>
    </source>
</evidence>
<dbReference type="PANTHER" id="PTHR24260">
    <property type="match status" value="1"/>
</dbReference>
<dbReference type="GO" id="GO:0004252">
    <property type="term" value="F:serine-type endopeptidase activity"/>
    <property type="evidence" value="ECO:0007669"/>
    <property type="project" value="InterPro"/>
</dbReference>
<sequence>AAIERTLVPYCTGAGYTGIADRLRTMLGGNTGRPLTADMVNLALAINFCKFGVGSPDSVTLVSGASRKKRQISSYLSYDPISDPINDIDRPVLNDDPVNRESPVRWPGLSTPDLGNFIDGSAASIAQPANSQDRRVPNSNIQGLEHQNFANPASSFIQGSGQQNIANPVSSLFLVGHDGTILYNNRSGSISKRQGRQYLDKSYINSQYESQNHNSLYHNLIENNYHGTNLKENVDDNNYSDQFIPNNYIHGRGTGGINLKTSYGQYSNQYNYPGGSSYGRYQAPVPTIIDATKPISGGISGGTPGRVPGGRPGAIPGEINIYFPGSIPGGIPESIPGGIPGGTPGRVPGGRPGAIPGGIPGGTPGSIPESIPGGIPGGIPISTPGSILGGISQGTPGSIPGAAPGSIPGFTSEGTVVSVTSGIPGGITGTDTLGSGITSPTPIITLDETTEAGVLTTTLDSASDTDEGPIPVMIGNSRTRKAFTCGGVPITPYHVLTAAHCIPEDGRRPTVVRLGEVDFEDFDDGTAFDFPIDDITVHPGYNHFEKYNDIAIITLRHRVII</sequence>
<keyword evidence="4" id="KW-1185">Reference proteome</keyword>
<dbReference type="PROSITE" id="PS00134">
    <property type="entry name" value="TRYPSIN_HIS"/>
    <property type="match status" value="1"/>
</dbReference>
<dbReference type="InterPro" id="IPR001254">
    <property type="entry name" value="Trypsin_dom"/>
</dbReference>
<feature type="compositionally biased region" description="Basic and acidic residues" evidence="1">
    <location>
        <begin position="87"/>
        <end position="103"/>
    </location>
</feature>
<dbReference type="EMBL" id="CAXKWB010006301">
    <property type="protein sequence ID" value="CAL4082317.1"/>
    <property type="molecule type" value="Genomic_DNA"/>
</dbReference>
<dbReference type="InterPro" id="IPR051333">
    <property type="entry name" value="CLIP_Serine_Protease"/>
</dbReference>
<feature type="domain" description="Peptidase S1" evidence="2">
    <location>
        <begin position="465"/>
        <end position="558"/>
    </location>
</feature>
<accession>A0AAV2QE21</accession>
<gene>
    <name evidence="3" type="ORF">MNOR_LOCUS11829</name>
</gene>
<feature type="non-terminal residue" evidence="3">
    <location>
        <position position="1"/>
    </location>
</feature>
<evidence type="ECO:0000313" key="3">
    <source>
        <dbReference type="EMBL" id="CAL4082317.1"/>
    </source>
</evidence>
<evidence type="ECO:0000259" key="2">
    <source>
        <dbReference type="Pfam" id="PF00089"/>
    </source>
</evidence>